<evidence type="ECO:0000313" key="3">
    <source>
        <dbReference type="Proteomes" id="UP000192940"/>
    </source>
</evidence>
<evidence type="ECO:0000313" key="2">
    <source>
        <dbReference type="EMBL" id="SMF71263.1"/>
    </source>
</evidence>
<name>A0A1X7GKN6_9BACL</name>
<dbReference type="GO" id="GO:0140359">
    <property type="term" value="F:ABC-type transporter activity"/>
    <property type="evidence" value="ECO:0007669"/>
    <property type="project" value="InterPro"/>
</dbReference>
<feature type="transmembrane region" description="Helical" evidence="1">
    <location>
        <begin position="73"/>
        <end position="94"/>
    </location>
</feature>
<proteinExistence type="predicted"/>
<dbReference type="EMBL" id="LT840184">
    <property type="protein sequence ID" value="SMF71263.1"/>
    <property type="molecule type" value="Genomic_DNA"/>
</dbReference>
<dbReference type="Pfam" id="PF12679">
    <property type="entry name" value="ABC2_membrane_2"/>
    <property type="match status" value="1"/>
</dbReference>
<reference evidence="3" key="1">
    <citation type="submission" date="2017-04" db="EMBL/GenBank/DDBJ databases">
        <authorList>
            <person name="Varghese N."/>
            <person name="Submissions S."/>
        </authorList>
    </citation>
    <scope>NUCLEOTIDE SEQUENCE [LARGE SCALE GENOMIC DNA]</scope>
    <source>
        <strain evidence="3">N3/975</strain>
    </source>
</reference>
<keyword evidence="1" id="KW-1133">Transmembrane helix</keyword>
<feature type="transmembrane region" description="Helical" evidence="1">
    <location>
        <begin position="160"/>
        <end position="178"/>
    </location>
</feature>
<dbReference type="Proteomes" id="UP000192940">
    <property type="component" value="Chromosome I"/>
</dbReference>
<feature type="transmembrane region" description="Helical" evidence="1">
    <location>
        <begin position="185"/>
        <end position="205"/>
    </location>
</feature>
<keyword evidence="3" id="KW-1185">Reference proteome</keyword>
<dbReference type="AlphaFoldDB" id="A0A1X7GKN6"/>
<feature type="transmembrane region" description="Helical" evidence="1">
    <location>
        <begin position="115"/>
        <end position="140"/>
    </location>
</feature>
<sequence length="256" mass="27066">MRGLWICYKKEMLEIIRSYKFIWVPVVFLLLGIMQPVSTYYLPEILSMSANMPEEALALFKMPAPGEVVAQTLSQYSMIGLLVLVLAGMNTVAGERTSGTGELLLARSISPAAMITAKWGALMTLLVISFGLGLAGSAYYTAELIGPLEWSRIAASGGLYTLWLGGVLSLVLPLGAVLKGPAAAFISLAVAALLSLLSGLFPSQMKWSPGRLSSLAAEWLVGGAGAAYVPAAFAIMIMLLSIAVAALLLRRNTLPG</sequence>
<evidence type="ECO:0000256" key="1">
    <source>
        <dbReference type="SAM" id="Phobius"/>
    </source>
</evidence>
<dbReference type="GO" id="GO:0005886">
    <property type="term" value="C:plasma membrane"/>
    <property type="evidence" value="ECO:0007669"/>
    <property type="project" value="UniProtKB-SubCell"/>
</dbReference>
<gene>
    <name evidence="2" type="ORF">SAMN05661091_0703</name>
</gene>
<accession>A0A1X7GKN6</accession>
<protein>
    <submittedName>
        <fullName evidence="2">ABC-2 type transport system permease protein</fullName>
    </submittedName>
</protein>
<keyword evidence="1" id="KW-0812">Transmembrane</keyword>
<dbReference type="RefSeq" id="WP_208917784.1">
    <property type="nucleotide sequence ID" value="NZ_LT840184.1"/>
</dbReference>
<keyword evidence="1" id="KW-0472">Membrane</keyword>
<feature type="transmembrane region" description="Helical" evidence="1">
    <location>
        <begin position="21"/>
        <end position="42"/>
    </location>
</feature>
<feature type="transmembrane region" description="Helical" evidence="1">
    <location>
        <begin position="225"/>
        <end position="249"/>
    </location>
</feature>
<organism evidence="2 3">
    <name type="scientific">Paenibacillus uliginis N3/975</name>
    <dbReference type="NCBI Taxonomy" id="1313296"/>
    <lineage>
        <taxon>Bacteria</taxon>
        <taxon>Bacillati</taxon>
        <taxon>Bacillota</taxon>
        <taxon>Bacilli</taxon>
        <taxon>Bacillales</taxon>
        <taxon>Paenibacillaceae</taxon>
        <taxon>Paenibacillus</taxon>
    </lineage>
</organism>
<dbReference type="STRING" id="1313296.SAMN05661091_0703"/>